<feature type="region of interest" description="Disordered" evidence="1">
    <location>
        <begin position="26"/>
        <end position="82"/>
    </location>
</feature>
<name>A0A512DV66_9PROT</name>
<evidence type="ECO:0000313" key="3">
    <source>
        <dbReference type="Proteomes" id="UP000321523"/>
    </source>
</evidence>
<dbReference type="RefSeq" id="WP_044429882.1">
    <property type="nucleotide sequence ID" value="NZ_BJYZ01000021.1"/>
</dbReference>
<keyword evidence="3" id="KW-1185">Reference proteome</keyword>
<gene>
    <name evidence="2" type="ORF">SAE02_45110</name>
</gene>
<dbReference type="AlphaFoldDB" id="A0A512DV66"/>
<sequence length="82" mass="9049">MKSYKSQVGSTNDLNSLIDEYIAKGNKVTQCPPGPSEEVVYKNQYRRRPKKAEAKPEEATQEAGDQEANSQKVAETTEAASE</sequence>
<dbReference type="EMBL" id="BJYZ01000021">
    <property type="protein sequence ID" value="GEO40363.1"/>
    <property type="molecule type" value="Genomic_DNA"/>
</dbReference>
<protein>
    <submittedName>
        <fullName evidence="2">Uncharacterized protein</fullName>
    </submittedName>
</protein>
<proteinExistence type="predicted"/>
<evidence type="ECO:0000313" key="2">
    <source>
        <dbReference type="EMBL" id="GEO40363.1"/>
    </source>
</evidence>
<dbReference type="OrthoDB" id="7306963at2"/>
<organism evidence="2 3">
    <name type="scientific">Skermanella aerolata</name>
    <dbReference type="NCBI Taxonomy" id="393310"/>
    <lineage>
        <taxon>Bacteria</taxon>
        <taxon>Pseudomonadati</taxon>
        <taxon>Pseudomonadota</taxon>
        <taxon>Alphaproteobacteria</taxon>
        <taxon>Rhodospirillales</taxon>
        <taxon>Azospirillaceae</taxon>
        <taxon>Skermanella</taxon>
    </lineage>
</organism>
<evidence type="ECO:0000256" key="1">
    <source>
        <dbReference type="SAM" id="MobiDB-lite"/>
    </source>
</evidence>
<accession>A0A512DV66</accession>
<reference evidence="2 3" key="1">
    <citation type="submission" date="2019-07" db="EMBL/GenBank/DDBJ databases">
        <title>Whole genome shotgun sequence of Skermanella aerolata NBRC 106429.</title>
        <authorList>
            <person name="Hosoyama A."/>
            <person name="Uohara A."/>
            <person name="Ohji S."/>
            <person name="Ichikawa N."/>
        </authorList>
    </citation>
    <scope>NUCLEOTIDE SEQUENCE [LARGE SCALE GENOMIC DNA]</scope>
    <source>
        <strain evidence="2 3">NBRC 106429</strain>
    </source>
</reference>
<comment type="caution">
    <text evidence="2">The sequence shown here is derived from an EMBL/GenBank/DDBJ whole genome shotgun (WGS) entry which is preliminary data.</text>
</comment>
<dbReference type="Proteomes" id="UP000321523">
    <property type="component" value="Unassembled WGS sequence"/>
</dbReference>
<feature type="compositionally biased region" description="Polar residues" evidence="1">
    <location>
        <begin position="67"/>
        <end position="82"/>
    </location>
</feature>